<dbReference type="EMBL" id="REGN01006045">
    <property type="protein sequence ID" value="RNA11088.1"/>
    <property type="molecule type" value="Genomic_DNA"/>
</dbReference>
<reference evidence="2 3" key="1">
    <citation type="journal article" date="2018" name="Sci. Rep.">
        <title>Genomic signatures of local adaptation to the degree of environmental predictability in rotifers.</title>
        <authorList>
            <person name="Franch-Gras L."/>
            <person name="Hahn C."/>
            <person name="Garcia-Roger E.M."/>
            <person name="Carmona M.J."/>
            <person name="Serra M."/>
            <person name="Gomez A."/>
        </authorList>
    </citation>
    <scope>NUCLEOTIDE SEQUENCE [LARGE SCALE GENOMIC DNA]</scope>
    <source>
        <strain evidence="2">HYR1</strain>
    </source>
</reference>
<dbReference type="Proteomes" id="UP000276133">
    <property type="component" value="Unassembled WGS sequence"/>
</dbReference>
<accession>A0A3M7QJF6</accession>
<gene>
    <name evidence="2" type="ORF">BpHYR1_008326</name>
</gene>
<keyword evidence="3" id="KW-1185">Reference proteome</keyword>
<evidence type="ECO:0000256" key="1">
    <source>
        <dbReference type="SAM" id="SignalP"/>
    </source>
</evidence>
<evidence type="ECO:0000313" key="2">
    <source>
        <dbReference type="EMBL" id="RNA11088.1"/>
    </source>
</evidence>
<evidence type="ECO:0000313" key="3">
    <source>
        <dbReference type="Proteomes" id="UP000276133"/>
    </source>
</evidence>
<proteinExistence type="predicted"/>
<feature type="chain" id="PRO_5018257573" evidence="1">
    <location>
        <begin position="26"/>
        <end position="493"/>
    </location>
</feature>
<keyword evidence="1" id="KW-0732">Signal</keyword>
<feature type="signal peptide" evidence="1">
    <location>
        <begin position="1"/>
        <end position="25"/>
    </location>
</feature>
<dbReference type="AlphaFoldDB" id="A0A3M7QJF6"/>
<name>A0A3M7QJF6_BRAPC</name>
<organism evidence="2 3">
    <name type="scientific">Brachionus plicatilis</name>
    <name type="common">Marine rotifer</name>
    <name type="synonym">Brachionus muelleri</name>
    <dbReference type="NCBI Taxonomy" id="10195"/>
    <lineage>
        <taxon>Eukaryota</taxon>
        <taxon>Metazoa</taxon>
        <taxon>Spiralia</taxon>
        <taxon>Gnathifera</taxon>
        <taxon>Rotifera</taxon>
        <taxon>Eurotatoria</taxon>
        <taxon>Monogononta</taxon>
        <taxon>Pseudotrocha</taxon>
        <taxon>Ploima</taxon>
        <taxon>Brachionidae</taxon>
        <taxon>Brachionus</taxon>
    </lineage>
</organism>
<protein>
    <submittedName>
        <fullName evidence="2">Uncharacterized protein</fullName>
    </submittedName>
</protein>
<comment type="caution">
    <text evidence="2">The sequence shown here is derived from an EMBL/GenBank/DDBJ whole genome shotgun (WGS) entry which is preliminary data.</text>
</comment>
<sequence>MNLDKKFYFILILNFLNVDFMQVAGSIVETTNFESKTTYLPTEESTNPFNQISPEISSESNSISTTLVSQNETTEIIIESSNFTALVAATDKNEAIDFSTDESKNSLNQITTEISSESSSILIANVTTLVSTINANETTELKKMSSKIFSKPPNSSMLPSGFNTLIVNETCETLAENTTLPSQVTTQSALSEFNTYMEISGLVRNKRRSSAKFILFKSNRVLFIEDTNITAVEQALLESLQQNATLTVKNEGNDVYSIDMSLFLNTMNNSDLSLDDSILGIINRLKEDEQKINTEANKVGFDLSIDTSSAVISANETLVINGTIYVIICRKSVGQSQMTCERAVQQNGTLVTMSTSQFQTVIRMNFRNLTCSYLFDFILPKVQLKRVICDRTLLCNLFIESFVVESRVFNRNLIEIEKGLKNAKFHPKFCMPRSKLYLIHDIWNNTRGSIFYNRMICNTLRCTIASYHSLTTTNSHFIDRLSNAFERLVGSNF</sequence>